<gene>
    <name evidence="10" type="ORF">IV36_GL000253</name>
</gene>
<comment type="caution">
    <text evidence="10">The sequence shown here is derived from an EMBL/GenBank/DDBJ whole genome shotgun (WGS) entry which is preliminary data.</text>
</comment>
<dbReference type="PROSITE" id="PS50968">
    <property type="entry name" value="BIOTINYL_LIPOYL"/>
    <property type="match status" value="1"/>
</dbReference>
<dbReference type="RefSeq" id="WP_056991287.1">
    <property type="nucleotide sequence ID" value="NZ_JATAAJ010000002.1"/>
</dbReference>
<name>A0A0R2FNB7_9LACO</name>
<dbReference type="NCBIfam" id="TIGR00531">
    <property type="entry name" value="BCCP"/>
    <property type="match status" value="1"/>
</dbReference>
<keyword evidence="5 8" id="KW-0443">Lipid metabolism</keyword>
<protein>
    <recommendedName>
        <fullName evidence="2 8">Biotin carboxyl carrier protein of acetyl-CoA carboxylase</fullName>
    </recommendedName>
</protein>
<dbReference type="SUPFAM" id="SSF51230">
    <property type="entry name" value="Single hybrid motif"/>
    <property type="match status" value="1"/>
</dbReference>
<keyword evidence="4 8" id="KW-0276">Fatty acid metabolism</keyword>
<dbReference type="InterPro" id="IPR001882">
    <property type="entry name" value="Biotin_BS"/>
</dbReference>
<accession>A0A0R2FNB7</accession>
<dbReference type="PRINTS" id="PR01071">
    <property type="entry name" value="ACOABIOTINCC"/>
</dbReference>
<evidence type="ECO:0000256" key="6">
    <source>
        <dbReference type="ARBA" id="ARBA00023160"/>
    </source>
</evidence>
<comment type="pathway">
    <text evidence="1 8">Lipid metabolism; fatty acid biosynthesis.</text>
</comment>
<evidence type="ECO:0000313" key="10">
    <source>
        <dbReference type="EMBL" id="KRN29984.1"/>
    </source>
</evidence>
<dbReference type="PATRIC" id="fig|1618.3.peg.253"/>
<proteinExistence type="predicted"/>
<evidence type="ECO:0000256" key="7">
    <source>
        <dbReference type="ARBA" id="ARBA00023267"/>
    </source>
</evidence>
<evidence type="ECO:0000256" key="3">
    <source>
        <dbReference type="ARBA" id="ARBA00022516"/>
    </source>
</evidence>
<dbReference type="InterPro" id="IPR001249">
    <property type="entry name" value="AcCoA_biotinCC"/>
</dbReference>
<evidence type="ECO:0000256" key="2">
    <source>
        <dbReference type="ARBA" id="ARBA00017562"/>
    </source>
</evidence>
<evidence type="ECO:0000256" key="1">
    <source>
        <dbReference type="ARBA" id="ARBA00005194"/>
    </source>
</evidence>
<dbReference type="Proteomes" id="UP000051727">
    <property type="component" value="Unassembled WGS sequence"/>
</dbReference>
<dbReference type="PANTHER" id="PTHR45266:SF3">
    <property type="entry name" value="OXALOACETATE DECARBOXYLASE ALPHA CHAIN"/>
    <property type="match status" value="1"/>
</dbReference>
<evidence type="ECO:0000259" key="9">
    <source>
        <dbReference type="PROSITE" id="PS50968"/>
    </source>
</evidence>
<sequence>MEIPSLDELINKFQEAGLTHLEIKNGEDKIVLKKEITASSPINSVASEQKPAVNVKPAESKKLTINAPFVGTFYTSPSPQEDSFVKVGDKIQKGQVVGIIEAMKMMTEVKSEVAGTITDILVANESTVEYNTPLIALKN</sequence>
<dbReference type="Pfam" id="PF00364">
    <property type="entry name" value="Biotin_lipoyl"/>
    <property type="match status" value="1"/>
</dbReference>
<dbReference type="UniPathway" id="UPA00094"/>
<comment type="function">
    <text evidence="8">This protein is a component of the acetyl coenzyme A carboxylase complex; first, biotin carboxylase catalyzes the carboxylation of the carrier protein and then the transcarboxylase transfers the carboxyl group to form malonyl-CoA.</text>
</comment>
<evidence type="ECO:0000256" key="5">
    <source>
        <dbReference type="ARBA" id="ARBA00023098"/>
    </source>
</evidence>
<dbReference type="PROSITE" id="PS00188">
    <property type="entry name" value="BIOTIN"/>
    <property type="match status" value="1"/>
</dbReference>
<keyword evidence="3 8" id="KW-0444">Lipid biosynthesis</keyword>
<dbReference type="EMBL" id="JQAR01000010">
    <property type="protein sequence ID" value="KRN29984.1"/>
    <property type="molecule type" value="Genomic_DNA"/>
</dbReference>
<dbReference type="AlphaFoldDB" id="A0A0R2FNB7"/>
<dbReference type="GO" id="GO:0003989">
    <property type="term" value="F:acetyl-CoA carboxylase activity"/>
    <property type="evidence" value="ECO:0007669"/>
    <property type="project" value="InterPro"/>
</dbReference>
<dbReference type="CDD" id="cd06850">
    <property type="entry name" value="biotinyl_domain"/>
    <property type="match status" value="1"/>
</dbReference>
<dbReference type="InterPro" id="IPR011053">
    <property type="entry name" value="Single_hybrid_motif"/>
</dbReference>
<dbReference type="OrthoDB" id="9811735at2"/>
<dbReference type="GO" id="GO:0009317">
    <property type="term" value="C:acetyl-CoA carboxylase complex"/>
    <property type="evidence" value="ECO:0007669"/>
    <property type="project" value="InterPro"/>
</dbReference>
<organism evidence="10 11">
    <name type="scientific">Liquorilactobacillus mali</name>
    <dbReference type="NCBI Taxonomy" id="1618"/>
    <lineage>
        <taxon>Bacteria</taxon>
        <taxon>Bacillati</taxon>
        <taxon>Bacillota</taxon>
        <taxon>Bacilli</taxon>
        <taxon>Lactobacillales</taxon>
        <taxon>Lactobacillaceae</taxon>
        <taxon>Liquorilactobacillus</taxon>
    </lineage>
</organism>
<reference evidence="10 11" key="1">
    <citation type="journal article" date="2015" name="Genome Announc.">
        <title>Expanding the biotechnology potential of lactobacilli through comparative genomics of 213 strains and associated genera.</title>
        <authorList>
            <person name="Sun Z."/>
            <person name="Harris H.M."/>
            <person name="McCann A."/>
            <person name="Guo C."/>
            <person name="Argimon S."/>
            <person name="Zhang W."/>
            <person name="Yang X."/>
            <person name="Jeffery I.B."/>
            <person name="Cooney J.C."/>
            <person name="Kagawa T.F."/>
            <person name="Liu W."/>
            <person name="Song Y."/>
            <person name="Salvetti E."/>
            <person name="Wrobel A."/>
            <person name="Rasinkangas P."/>
            <person name="Parkhill J."/>
            <person name="Rea M.C."/>
            <person name="O'Sullivan O."/>
            <person name="Ritari J."/>
            <person name="Douillard F.P."/>
            <person name="Paul Ross R."/>
            <person name="Yang R."/>
            <person name="Briner A.E."/>
            <person name="Felis G.E."/>
            <person name="de Vos W.M."/>
            <person name="Barrangou R."/>
            <person name="Klaenhammer T.R."/>
            <person name="Caufield P.W."/>
            <person name="Cui Y."/>
            <person name="Zhang H."/>
            <person name="O'Toole P.W."/>
        </authorList>
    </citation>
    <scope>NUCLEOTIDE SEQUENCE [LARGE SCALE GENOMIC DNA]</scope>
    <source>
        <strain evidence="10 11">ATCC 27304</strain>
    </source>
</reference>
<keyword evidence="7 8" id="KW-0092">Biotin</keyword>
<dbReference type="Gene3D" id="2.40.50.100">
    <property type="match status" value="1"/>
</dbReference>
<evidence type="ECO:0000256" key="8">
    <source>
        <dbReference type="RuleBase" id="RU364072"/>
    </source>
</evidence>
<dbReference type="InterPro" id="IPR050709">
    <property type="entry name" value="Biotin_Carboxyl_Carrier/Decarb"/>
</dbReference>
<dbReference type="InterPro" id="IPR000089">
    <property type="entry name" value="Biotin_lipoyl"/>
</dbReference>
<dbReference type="PANTHER" id="PTHR45266">
    <property type="entry name" value="OXALOACETATE DECARBOXYLASE ALPHA CHAIN"/>
    <property type="match status" value="1"/>
</dbReference>
<dbReference type="STRING" id="1618.IV36_GL000253"/>
<feature type="domain" description="Lipoyl-binding" evidence="9">
    <location>
        <begin position="62"/>
        <end position="138"/>
    </location>
</feature>
<evidence type="ECO:0000313" key="11">
    <source>
        <dbReference type="Proteomes" id="UP000051727"/>
    </source>
</evidence>
<evidence type="ECO:0000256" key="4">
    <source>
        <dbReference type="ARBA" id="ARBA00022832"/>
    </source>
</evidence>
<dbReference type="FunFam" id="2.40.50.100:FF:000003">
    <property type="entry name" value="Acetyl-CoA carboxylase biotin carboxyl carrier protein"/>
    <property type="match status" value="1"/>
</dbReference>
<dbReference type="GO" id="GO:0006633">
    <property type="term" value="P:fatty acid biosynthetic process"/>
    <property type="evidence" value="ECO:0007669"/>
    <property type="project" value="UniProtKB-UniPathway"/>
</dbReference>
<keyword evidence="6 8" id="KW-0275">Fatty acid biosynthesis</keyword>